<keyword evidence="3" id="KW-1185">Reference proteome</keyword>
<comment type="caution">
    <text evidence="2">The sequence shown here is derived from an EMBL/GenBank/DDBJ whole genome shotgun (WGS) entry which is preliminary data.</text>
</comment>
<dbReference type="Proteomes" id="UP000193689">
    <property type="component" value="Unassembled WGS sequence"/>
</dbReference>
<dbReference type="RefSeq" id="XP_040720492.1">
    <property type="nucleotide sequence ID" value="XM_040854738.1"/>
</dbReference>
<gene>
    <name evidence="2" type="ORF">BCR38DRAFT_318216</name>
</gene>
<dbReference type="AlphaFoldDB" id="A0A1Y2EH52"/>
<protein>
    <submittedName>
        <fullName evidence="2">ThuA-like domain-containing protein</fullName>
    </submittedName>
</protein>
<sequence>GTMMDADHIAALQSYARNGGGFVGIHCAATALRDEPWYGRLIGTVSSHHPDPQQGIVRLERAIAELWLLLDKWYKFTGNPGAWDVDVVFTVNEKTCQGGKHDDDQPVAWCRAFEGGR</sequence>
<dbReference type="PANTHER" id="PTHR40469:SF2">
    <property type="entry name" value="GALACTOSE-BINDING DOMAIN-LIKE SUPERFAMILY PROTEIN"/>
    <property type="match status" value="1"/>
</dbReference>
<dbReference type="PANTHER" id="PTHR40469">
    <property type="entry name" value="SECRETED GLYCOSYL HYDROLASE"/>
    <property type="match status" value="1"/>
</dbReference>
<reference evidence="2 3" key="1">
    <citation type="submission" date="2016-07" db="EMBL/GenBank/DDBJ databases">
        <title>Pervasive Adenine N6-methylation of Active Genes in Fungi.</title>
        <authorList>
            <consortium name="DOE Joint Genome Institute"/>
            <person name="Mondo S.J."/>
            <person name="Dannebaum R.O."/>
            <person name="Kuo R.C."/>
            <person name="Labutti K."/>
            <person name="Haridas S."/>
            <person name="Kuo A."/>
            <person name="Salamov A."/>
            <person name="Ahrendt S.R."/>
            <person name="Lipzen A."/>
            <person name="Sullivan W."/>
            <person name="Andreopoulos W.B."/>
            <person name="Clum A."/>
            <person name="Lindquist E."/>
            <person name="Daum C."/>
            <person name="Ramamoorthy G.K."/>
            <person name="Gryganskyi A."/>
            <person name="Culley D."/>
            <person name="Magnuson J.K."/>
            <person name="James T.Y."/>
            <person name="O'Malley M.A."/>
            <person name="Stajich J.E."/>
            <person name="Spatafora J.W."/>
            <person name="Visel A."/>
            <person name="Grigoriev I.V."/>
        </authorList>
    </citation>
    <scope>NUCLEOTIDE SEQUENCE [LARGE SCALE GENOMIC DNA]</scope>
    <source>
        <strain evidence="2 3">CBS 129021</strain>
    </source>
</reference>
<feature type="non-terminal residue" evidence="2">
    <location>
        <position position="117"/>
    </location>
</feature>
<name>A0A1Y2EH52_9PEZI</name>
<dbReference type="GeneID" id="63770950"/>
<feature type="domain" description="ThuA-like" evidence="1">
    <location>
        <begin position="2"/>
        <end position="117"/>
    </location>
</feature>
<dbReference type="OrthoDB" id="3482285at2759"/>
<dbReference type="SUPFAM" id="SSF52317">
    <property type="entry name" value="Class I glutamine amidotransferase-like"/>
    <property type="match status" value="1"/>
</dbReference>
<organism evidence="2 3">
    <name type="scientific">Pseudomassariella vexata</name>
    <dbReference type="NCBI Taxonomy" id="1141098"/>
    <lineage>
        <taxon>Eukaryota</taxon>
        <taxon>Fungi</taxon>
        <taxon>Dikarya</taxon>
        <taxon>Ascomycota</taxon>
        <taxon>Pezizomycotina</taxon>
        <taxon>Sordariomycetes</taxon>
        <taxon>Xylariomycetidae</taxon>
        <taxon>Amphisphaeriales</taxon>
        <taxon>Pseudomassariaceae</taxon>
        <taxon>Pseudomassariella</taxon>
    </lineage>
</organism>
<evidence type="ECO:0000313" key="3">
    <source>
        <dbReference type="Proteomes" id="UP000193689"/>
    </source>
</evidence>
<dbReference type="InParanoid" id="A0A1Y2EH52"/>
<dbReference type="Gene3D" id="3.40.50.880">
    <property type="match status" value="1"/>
</dbReference>
<feature type="non-terminal residue" evidence="2">
    <location>
        <position position="1"/>
    </location>
</feature>
<dbReference type="Pfam" id="PF06283">
    <property type="entry name" value="ThuA"/>
    <property type="match status" value="1"/>
</dbReference>
<dbReference type="InterPro" id="IPR029010">
    <property type="entry name" value="ThuA-like"/>
</dbReference>
<accession>A0A1Y2EH52</accession>
<proteinExistence type="predicted"/>
<evidence type="ECO:0000259" key="1">
    <source>
        <dbReference type="Pfam" id="PF06283"/>
    </source>
</evidence>
<dbReference type="InterPro" id="IPR029062">
    <property type="entry name" value="Class_I_gatase-like"/>
</dbReference>
<dbReference type="EMBL" id="MCFJ01000001">
    <property type="protein sequence ID" value="ORY70900.1"/>
    <property type="molecule type" value="Genomic_DNA"/>
</dbReference>
<evidence type="ECO:0000313" key="2">
    <source>
        <dbReference type="EMBL" id="ORY70900.1"/>
    </source>
</evidence>